<dbReference type="PANTHER" id="PTHR15710">
    <property type="entry name" value="E3 UBIQUITIN-PROTEIN LIGASE PRAJA"/>
    <property type="match status" value="1"/>
</dbReference>
<keyword evidence="13" id="KW-1185">Reference proteome</keyword>
<dbReference type="SMART" id="SM00184">
    <property type="entry name" value="RING"/>
    <property type="match status" value="1"/>
</dbReference>
<protein>
    <recommendedName>
        <fullName evidence="2">RING-type E3 ubiquitin transferase</fullName>
        <ecNumber evidence="2">2.3.2.27</ecNumber>
    </recommendedName>
</protein>
<feature type="region of interest" description="Disordered" evidence="9">
    <location>
        <begin position="319"/>
        <end position="338"/>
    </location>
</feature>
<evidence type="ECO:0000313" key="12">
    <source>
        <dbReference type="EMBL" id="PIA59665.1"/>
    </source>
</evidence>
<comment type="catalytic activity">
    <reaction evidence="1">
        <text>S-ubiquitinyl-[E2 ubiquitin-conjugating enzyme]-L-cysteine + [acceptor protein]-L-lysine = [E2 ubiquitin-conjugating enzyme]-L-cysteine + N(6)-ubiquitinyl-[acceptor protein]-L-lysine.</text>
        <dbReference type="EC" id="2.3.2.27"/>
    </reaction>
</comment>
<feature type="region of interest" description="Disordered" evidence="9">
    <location>
        <begin position="142"/>
        <end position="166"/>
    </location>
</feature>
<dbReference type="EMBL" id="KZ305021">
    <property type="protein sequence ID" value="PIA59665.1"/>
    <property type="molecule type" value="Genomic_DNA"/>
</dbReference>
<keyword evidence="4" id="KW-0479">Metal-binding</keyword>
<dbReference type="InParanoid" id="A0A2G5EV83"/>
<feature type="region of interest" description="Disordered" evidence="9">
    <location>
        <begin position="461"/>
        <end position="480"/>
    </location>
</feature>
<keyword evidence="3" id="KW-0808">Transferase</keyword>
<dbReference type="InterPro" id="IPR013083">
    <property type="entry name" value="Znf_RING/FYVE/PHD"/>
</dbReference>
<name>A0A2G5EV83_AQUCA</name>
<feature type="compositionally biased region" description="Polar residues" evidence="9">
    <location>
        <begin position="150"/>
        <end position="160"/>
    </location>
</feature>
<dbReference type="FunFam" id="3.30.40.10:FF:000022">
    <property type="entry name" value="E3 ubiquitin-protein ligase RING1-like"/>
    <property type="match status" value="1"/>
</dbReference>
<dbReference type="EC" id="2.3.2.27" evidence="2"/>
<evidence type="ECO:0000256" key="2">
    <source>
        <dbReference type="ARBA" id="ARBA00012483"/>
    </source>
</evidence>
<feature type="transmembrane region" description="Helical" evidence="10">
    <location>
        <begin position="516"/>
        <end position="535"/>
    </location>
</feature>
<dbReference type="InterPro" id="IPR001841">
    <property type="entry name" value="Znf_RING"/>
</dbReference>
<gene>
    <name evidence="12" type="ORF">AQUCO_00400514v1</name>
</gene>
<sequence>MLLCFCLSIQLHMDSESHDSFQESSTTLEISPDNDAVHHFDQTGAHCVVCWKIFLPDNEVNGIELPDVCRDCKVAYLANIDTTIPESHYRRTSRGRRARNSSSESIDDLFSQQFSHLINLVRRNQLSSPITASDQEARLVDGDTSARVLQPTSSHTTPSGSRRWWRSVSDNESESFDNLDSVFGESESIVSFGGYGAFHGDGDTVSHSAYGGESEISVDVHSFLDRELFIEPDGASDVDTDTDIDPMHAGLDQWHLDDQDEEDEDWGESNVEENTARNVEAGRWIEHVLSRSQNENNGHSNWLRELQSSDNRGAIHWRVRESRRSHNPNMEESRVPSYVGNSGDYLDAMGFEQLLEQLAEADSSRRGAPPTAASFVDTLPCVLIDEEHTKHGDLVCAVCKDLLSIGTAANQLPCMHLYHPSCILPWLNARNSCPLCRYELPTDDKDYEERKRISGIRTNIPEIPQSESSGNSSDDLSDGDIDEECEMTDEGAEHRELVNVNCATDSSGRERTRGGWLLLVATPIVSLVGIVLVFWSRNPLVGRVGPRGQCGLYGQHQQQVQIPLRNPRDGQGTNRNRRWWSFF</sequence>
<proteinExistence type="predicted"/>
<dbReference type="GO" id="GO:0061630">
    <property type="term" value="F:ubiquitin protein ligase activity"/>
    <property type="evidence" value="ECO:0007669"/>
    <property type="project" value="UniProtKB-EC"/>
</dbReference>
<keyword evidence="10" id="KW-0472">Membrane</keyword>
<dbReference type="Proteomes" id="UP000230069">
    <property type="component" value="Unassembled WGS sequence"/>
</dbReference>
<dbReference type="AlphaFoldDB" id="A0A2G5EV83"/>
<dbReference type="Gene3D" id="3.30.40.10">
    <property type="entry name" value="Zinc/RING finger domain, C3HC4 (zinc finger)"/>
    <property type="match status" value="1"/>
</dbReference>
<keyword evidence="7" id="KW-0862">Zinc</keyword>
<feature type="domain" description="RING-type" evidence="11">
    <location>
        <begin position="396"/>
        <end position="437"/>
    </location>
</feature>
<evidence type="ECO:0000256" key="9">
    <source>
        <dbReference type="SAM" id="MobiDB-lite"/>
    </source>
</evidence>
<feature type="region of interest" description="Disordered" evidence="9">
    <location>
        <begin position="259"/>
        <end position="278"/>
    </location>
</feature>
<dbReference type="STRING" id="218851.A0A2G5EV83"/>
<keyword evidence="5 8" id="KW-0863">Zinc-finger</keyword>
<evidence type="ECO:0000256" key="6">
    <source>
        <dbReference type="ARBA" id="ARBA00022786"/>
    </source>
</evidence>
<keyword evidence="6" id="KW-0833">Ubl conjugation pathway</keyword>
<dbReference type="OrthoDB" id="21204at2759"/>
<dbReference type="PROSITE" id="PS50089">
    <property type="entry name" value="ZF_RING_2"/>
    <property type="match status" value="1"/>
</dbReference>
<keyword evidence="10" id="KW-1133">Transmembrane helix</keyword>
<reference evidence="12 13" key="1">
    <citation type="submission" date="2017-09" db="EMBL/GenBank/DDBJ databases">
        <title>WGS assembly of Aquilegia coerulea Goldsmith.</title>
        <authorList>
            <person name="Hodges S."/>
            <person name="Kramer E."/>
            <person name="Nordborg M."/>
            <person name="Tomkins J."/>
            <person name="Borevitz J."/>
            <person name="Derieg N."/>
            <person name="Yan J."/>
            <person name="Mihaltcheva S."/>
            <person name="Hayes R.D."/>
            <person name="Rokhsar D."/>
        </authorList>
    </citation>
    <scope>NUCLEOTIDE SEQUENCE [LARGE SCALE GENOMIC DNA]</scope>
    <source>
        <strain evidence="13">cv. Goldsmith</strain>
    </source>
</reference>
<keyword evidence="10" id="KW-0812">Transmembrane</keyword>
<evidence type="ECO:0000256" key="8">
    <source>
        <dbReference type="PROSITE-ProRule" id="PRU00175"/>
    </source>
</evidence>
<dbReference type="FunCoup" id="A0A2G5EV83">
    <property type="interactions" value="433"/>
</dbReference>
<feature type="compositionally biased region" description="Acidic residues" evidence="9">
    <location>
        <begin position="259"/>
        <end position="271"/>
    </location>
</feature>
<feature type="compositionally biased region" description="Basic and acidic residues" evidence="9">
    <location>
        <begin position="319"/>
        <end position="334"/>
    </location>
</feature>
<evidence type="ECO:0000256" key="3">
    <source>
        <dbReference type="ARBA" id="ARBA00022679"/>
    </source>
</evidence>
<evidence type="ECO:0000256" key="7">
    <source>
        <dbReference type="ARBA" id="ARBA00022833"/>
    </source>
</evidence>
<evidence type="ECO:0000313" key="13">
    <source>
        <dbReference type="Proteomes" id="UP000230069"/>
    </source>
</evidence>
<evidence type="ECO:0000256" key="1">
    <source>
        <dbReference type="ARBA" id="ARBA00000900"/>
    </source>
</evidence>
<dbReference type="GO" id="GO:0005737">
    <property type="term" value="C:cytoplasm"/>
    <property type="evidence" value="ECO:0007669"/>
    <property type="project" value="TreeGrafter"/>
</dbReference>
<evidence type="ECO:0000256" key="10">
    <source>
        <dbReference type="SAM" id="Phobius"/>
    </source>
</evidence>
<evidence type="ECO:0000259" key="11">
    <source>
        <dbReference type="PROSITE" id="PS50089"/>
    </source>
</evidence>
<evidence type="ECO:0000256" key="5">
    <source>
        <dbReference type="ARBA" id="ARBA00022771"/>
    </source>
</evidence>
<accession>A0A2G5EV83</accession>
<evidence type="ECO:0000256" key="4">
    <source>
        <dbReference type="ARBA" id="ARBA00022723"/>
    </source>
</evidence>
<dbReference type="SUPFAM" id="SSF57850">
    <property type="entry name" value="RING/U-box"/>
    <property type="match status" value="1"/>
</dbReference>
<dbReference type="PANTHER" id="PTHR15710:SF242">
    <property type="entry name" value="OS06G0633500 PROTEIN"/>
    <property type="match status" value="1"/>
</dbReference>
<dbReference type="Pfam" id="PF13639">
    <property type="entry name" value="zf-RING_2"/>
    <property type="match status" value="1"/>
</dbReference>
<dbReference type="GO" id="GO:0016567">
    <property type="term" value="P:protein ubiquitination"/>
    <property type="evidence" value="ECO:0007669"/>
    <property type="project" value="TreeGrafter"/>
</dbReference>
<dbReference type="GO" id="GO:0008270">
    <property type="term" value="F:zinc ion binding"/>
    <property type="evidence" value="ECO:0007669"/>
    <property type="project" value="UniProtKB-KW"/>
</dbReference>
<organism evidence="12 13">
    <name type="scientific">Aquilegia coerulea</name>
    <name type="common">Rocky mountain columbine</name>
    <dbReference type="NCBI Taxonomy" id="218851"/>
    <lineage>
        <taxon>Eukaryota</taxon>
        <taxon>Viridiplantae</taxon>
        <taxon>Streptophyta</taxon>
        <taxon>Embryophyta</taxon>
        <taxon>Tracheophyta</taxon>
        <taxon>Spermatophyta</taxon>
        <taxon>Magnoliopsida</taxon>
        <taxon>Ranunculales</taxon>
        <taxon>Ranunculaceae</taxon>
        <taxon>Thalictroideae</taxon>
        <taxon>Aquilegia</taxon>
    </lineage>
</organism>